<protein>
    <submittedName>
        <fullName evidence="1">Uncharacterized protein</fullName>
    </submittedName>
</protein>
<evidence type="ECO:0000313" key="1">
    <source>
        <dbReference type="EMBL" id="KAF5799364.1"/>
    </source>
</evidence>
<proteinExistence type="predicted"/>
<evidence type="ECO:0000313" key="2">
    <source>
        <dbReference type="Proteomes" id="UP000215914"/>
    </source>
</evidence>
<sequence>MISYIHRNTKMAPLFNRDLKPTFKRSSFAICRDLNFPLLLNV</sequence>
<dbReference type="EMBL" id="MNCJ02000322">
    <property type="protein sequence ID" value="KAF5799364.1"/>
    <property type="molecule type" value="Genomic_DNA"/>
</dbReference>
<dbReference type="Gramene" id="mRNA:HanXRQr2_Chr07g0303721">
    <property type="protein sequence ID" value="mRNA:HanXRQr2_Chr07g0303721"/>
    <property type="gene ID" value="HanXRQr2_Chr07g0303721"/>
</dbReference>
<reference evidence="1" key="2">
    <citation type="submission" date="2020-06" db="EMBL/GenBank/DDBJ databases">
        <title>Helianthus annuus Genome sequencing and assembly Release 2.</title>
        <authorList>
            <person name="Gouzy J."/>
            <person name="Langlade N."/>
            <person name="Munos S."/>
        </authorList>
    </citation>
    <scope>NUCLEOTIDE SEQUENCE</scope>
    <source>
        <tissue evidence="1">Leaves</tissue>
    </source>
</reference>
<organism evidence="1 2">
    <name type="scientific">Helianthus annuus</name>
    <name type="common">Common sunflower</name>
    <dbReference type="NCBI Taxonomy" id="4232"/>
    <lineage>
        <taxon>Eukaryota</taxon>
        <taxon>Viridiplantae</taxon>
        <taxon>Streptophyta</taxon>
        <taxon>Embryophyta</taxon>
        <taxon>Tracheophyta</taxon>
        <taxon>Spermatophyta</taxon>
        <taxon>Magnoliopsida</taxon>
        <taxon>eudicotyledons</taxon>
        <taxon>Gunneridae</taxon>
        <taxon>Pentapetalae</taxon>
        <taxon>asterids</taxon>
        <taxon>campanulids</taxon>
        <taxon>Asterales</taxon>
        <taxon>Asteraceae</taxon>
        <taxon>Asteroideae</taxon>
        <taxon>Heliantheae alliance</taxon>
        <taxon>Heliantheae</taxon>
        <taxon>Helianthus</taxon>
    </lineage>
</organism>
<reference evidence="1" key="1">
    <citation type="journal article" date="2017" name="Nature">
        <title>The sunflower genome provides insights into oil metabolism, flowering and Asterid evolution.</title>
        <authorList>
            <person name="Badouin H."/>
            <person name="Gouzy J."/>
            <person name="Grassa C.J."/>
            <person name="Murat F."/>
            <person name="Staton S.E."/>
            <person name="Cottret L."/>
            <person name="Lelandais-Briere C."/>
            <person name="Owens G.L."/>
            <person name="Carrere S."/>
            <person name="Mayjonade B."/>
            <person name="Legrand L."/>
            <person name="Gill N."/>
            <person name="Kane N.C."/>
            <person name="Bowers J.E."/>
            <person name="Hubner S."/>
            <person name="Bellec A."/>
            <person name="Berard A."/>
            <person name="Berges H."/>
            <person name="Blanchet N."/>
            <person name="Boniface M.C."/>
            <person name="Brunel D."/>
            <person name="Catrice O."/>
            <person name="Chaidir N."/>
            <person name="Claudel C."/>
            <person name="Donnadieu C."/>
            <person name="Faraut T."/>
            <person name="Fievet G."/>
            <person name="Helmstetter N."/>
            <person name="King M."/>
            <person name="Knapp S.J."/>
            <person name="Lai Z."/>
            <person name="Le Paslier M.C."/>
            <person name="Lippi Y."/>
            <person name="Lorenzon L."/>
            <person name="Mandel J.R."/>
            <person name="Marage G."/>
            <person name="Marchand G."/>
            <person name="Marquand E."/>
            <person name="Bret-Mestries E."/>
            <person name="Morien E."/>
            <person name="Nambeesan S."/>
            <person name="Nguyen T."/>
            <person name="Pegot-Espagnet P."/>
            <person name="Pouilly N."/>
            <person name="Raftis F."/>
            <person name="Sallet E."/>
            <person name="Schiex T."/>
            <person name="Thomas J."/>
            <person name="Vandecasteele C."/>
            <person name="Vares D."/>
            <person name="Vear F."/>
            <person name="Vautrin S."/>
            <person name="Crespi M."/>
            <person name="Mangin B."/>
            <person name="Burke J.M."/>
            <person name="Salse J."/>
            <person name="Munos S."/>
            <person name="Vincourt P."/>
            <person name="Rieseberg L.H."/>
            <person name="Langlade N.B."/>
        </authorList>
    </citation>
    <scope>NUCLEOTIDE SEQUENCE</scope>
    <source>
        <tissue evidence="1">Leaves</tissue>
    </source>
</reference>
<dbReference type="AlphaFoldDB" id="A0A9K3IMU8"/>
<name>A0A9K3IMU8_HELAN</name>
<keyword evidence="2" id="KW-1185">Reference proteome</keyword>
<gene>
    <name evidence="1" type="ORF">HanXRQr2_Chr07g0303721</name>
</gene>
<accession>A0A9K3IMU8</accession>
<dbReference type="Proteomes" id="UP000215914">
    <property type="component" value="Unassembled WGS sequence"/>
</dbReference>
<comment type="caution">
    <text evidence="1">The sequence shown here is derived from an EMBL/GenBank/DDBJ whole genome shotgun (WGS) entry which is preliminary data.</text>
</comment>